<proteinExistence type="predicted"/>
<dbReference type="Gene3D" id="1.25.40.10">
    <property type="entry name" value="Tetratricopeptide repeat domain"/>
    <property type="match status" value="1"/>
</dbReference>
<gene>
    <name evidence="1" type="ORF">C7K55_12575</name>
</gene>
<accession>A0A2P7MQR2</accession>
<dbReference type="Proteomes" id="UP000243002">
    <property type="component" value="Unassembled WGS sequence"/>
</dbReference>
<name>A0A2P7MQR2_9CYAN</name>
<dbReference type="AlphaFoldDB" id="A0A2P7MQR2"/>
<dbReference type="InterPro" id="IPR011990">
    <property type="entry name" value="TPR-like_helical_dom_sf"/>
</dbReference>
<keyword evidence="2" id="KW-1185">Reference proteome</keyword>
<evidence type="ECO:0000313" key="1">
    <source>
        <dbReference type="EMBL" id="PSJ03546.1"/>
    </source>
</evidence>
<dbReference type="SUPFAM" id="SSF48452">
    <property type="entry name" value="TPR-like"/>
    <property type="match status" value="1"/>
</dbReference>
<sequence length="140" mass="15331">MTSADVPSLFEQAMQRYQEGAAPAELIDSFIAITEQSPNQSAGWTCLAWLQLLDEQPQAALRSAKTAVRLNPQDPQARINLSLAMLETGAKGVREHVEIVQRVMAMAPEMTGDLQKSIADGLVRKPGWKAMEKLKAWLAG</sequence>
<protein>
    <submittedName>
        <fullName evidence="1">Uncharacterized protein</fullName>
    </submittedName>
</protein>
<dbReference type="EMBL" id="PXXO01000020">
    <property type="protein sequence ID" value="PSJ03546.1"/>
    <property type="molecule type" value="Genomic_DNA"/>
</dbReference>
<evidence type="ECO:0000313" key="2">
    <source>
        <dbReference type="Proteomes" id="UP000243002"/>
    </source>
</evidence>
<comment type="caution">
    <text evidence="1">The sequence shown here is derived from an EMBL/GenBank/DDBJ whole genome shotgun (WGS) entry which is preliminary data.</text>
</comment>
<dbReference type="OrthoDB" id="423802at2"/>
<organism evidence="1 2">
    <name type="scientific">Cyanobium usitatum str. Tous</name>
    <dbReference type="NCBI Taxonomy" id="2116684"/>
    <lineage>
        <taxon>Bacteria</taxon>
        <taxon>Bacillati</taxon>
        <taxon>Cyanobacteriota</taxon>
        <taxon>Cyanophyceae</taxon>
        <taxon>Synechococcales</taxon>
        <taxon>Prochlorococcaceae</taxon>
        <taxon>Cyanobium</taxon>
    </lineage>
</organism>
<reference evidence="1 2" key="1">
    <citation type="journal article" date="2018" name="Environ. Microbiol.">
        <title>Ecological and genomic features of two widespread freshwater picocyanobacteria.</title>
        <authorList>
            <person name="Cabello-Yeves P.J."/>
            <person name="Picazo A."/>
            <person name="Camacho A."/>
            <person name="Callieri C."/>
            <person name="Rosselli R."/>
            <person name="Roda-Garcia J.J."/>
            <person name="Coutinho F.H."/>
            <person name="Rodriguez-Valera F."/>
        </authorList>
    </citation>
    <scope>NUCLEOTIDE SEQUENCE [LARGE SCALE GENOMIC DNA]</scope>
    <source>
        <strain evidence="1 2">Tous</strain>
    </source>
</reference>